<protein>
    <recommendedName>
        <fullName evidence="1">N-acetyltransferase domain-containing protein</fullName>
    </recommendedName>
</protein>
<dbReference type="SUPFAM" id="SSF55729">
    <property type="entry name" value="Acyl-CoA N-acyltransferases (Nat)"/>
    <property type="match status" value="1"/>
</dbReference>
<dbReference type="Pfam" id="PF13302">
    <property type="entry name" value="Acetyltransf_3"/>
    <property type="match status" value="1"/>
</dbReference>
<proteinExistence type="predicted"/>
<dbReference type="PROSITE" id="PS51186">
    <property type="entry name" value="GNAT"/>
    <property type="match status" value="1"/>
</dbReference>
<evidence type="ECO:0000259" key="1">
    <source>
        <dbReference type="PROSITE" id="PS51186"/>
    </source>
</evidence>
<dbReference type="GO" id="GO:0008999">
    <property type="term" value="F:protein-N-terminal-alanine acetyltransferase activity"/>
    <property type="evidence" value="ECO:0007669"/>
    <property type="project" value="TreeGrafter"/>
</dbReference>
<dbReference type="InterPro" id="IPR016181">
    <property type="entry name" value="Acyl_CoA_acyltransferase"/>
</dbReference>
<evidence type="ECO:0000313" key="3">
    <source>
        <dbReference type="Proteomes" id="UP000183567"/>
    </source>
</evidence>
<dbReference type="OrthoDB" id="41238at2759"/>
<dbReference type="EMBL" id="LVVM01002647">
    <property type="protein sequence ID" value="OJA16334.1"/>
    <property type="molecule type" value="Genomic_DNA"/>
</dbReference>
<organism evidence="2 3">
    <name type="scientific">Rhizopogon vesiculosus</name>
    <dbReference type="NCBI Taxonomy" id="180088"/>
    <lineage>
        <taxon>Eukaryota</taxon>
        <taxon>Fungi</taxon>
        <taxon>Dikarya</taxon>
        <taxon>Basidiomycota</taxon>
        <taxon>Agaricomycotina</taxon>
        <taxon>Agaricomycetes</taxon>
        <taxon>Agaricomycetidae</taxon>
        <taxon>Boletales</taxon>
        <taxon>Suillineae</taxon>
        <taxon>Rhizopogonaceae</taxon>
        <taxon>Rhizopogon</taxon>
    </lineage>
</organism>
<dbReference type="AlphaFoldDB" id="A0A1J8Q3Z4"/>
<keyword evidence="3" id="KW-1185">Reference proteome</keyword>
<feature type="domain" description="N-acetyltransferase" evidence="1">
    <location>
        <begin position="51"/>
        <end position="201"/>
    </location>
</feature>
<accession>A0A1J8Q3Z4</accession>
<reference evidence="2 3" key="1">
    <citation type="submission" date="2016-03" db="EMBL/GenBank/DDBJ databases">
        <title>Comparative genomics of the ectomycorrhizal sister species Rhizopogon vinicolor and Rhizopogon vesiculosus (Basidiomycota: Boletales) reveals a divergence of the mating type B locus.</title>
        <authorList>
            <person name="Mujic A.B."/>
            <person name="Kuo A."/>
            <person name="Tritt A."/>
            <person name="Lipzen A."/>
            <person name="Chen C."/>
            <person name="Johnson J."/>
            <person name="Sharma A."/>
            <person name="Barry K."/>
            <person name="Grigoriev I.V."/>
            <person name="Spatafora J.W."/>
        </authorList>
    </citation>
    <scope>NUCLEOTIDE SEQUENCE [LARGE SCALE GENOMIC DNA]</scope>
    <source>
        <strain evidence="2 3">AM-OR11-056</strain>
    </source>
</reference>
<evidence type="ECO:0000313" key="2">
    <source>
        <dbReference type="EMBL" id="OJA16334.1"/>
    </source>
</evidence>
<name>A0A1J8Q3Z4_9AGAM</name>
<dbReference type="GO" id="GO:1990189">
    <property type="term" value="F:protein N-terminal-serine acetyltransferase activity"/>
    <property type="evidence" value="ECO:0007669"/>
    <property type="project" value="TreeGrafter"/>
</dbReference>
<comment type="caution">
    <text evidence="2">The sequence shown here is derived from an EMBL/GenBank/DDBJ whole genome shotgun (WGS) entry which is preliminary data.</text>
</comment>
<dbReference type="Proteomes" id="UP000183567">
    <property type="component" value="Unassembled WGS sequence"/>
</dbReference>
<dbReference type="Gene3D" id="3.40.630.30">
    <property type="match status" value="1"/>
</dbReference>
<dbReference type="InterPro" id="IPR000182">
    <property type="entry name" value="GNAT_dom"/>
</dbReference>
<dbReference type="PANTHER" id="PTHR43441">
    <property type="entry name" value="RIBOSOMAL-PROTEIN-SERINE ACETYLTRANSFERASE"/>
    <property type="match status" value="1"/>
</dbReference>
<dbReference type="PANTHER" id="PTHR43441:SF5">
    <property type="entry name" value="FAMILY ACETYLTRANSFERASE, PUTATIVE-RELATED"/>
    <property type="match status" value="1"/>
</dbReference>
<dbReference type="InterPro" id="IPR051908">
    <property type="entry name" value="Ribosomal_N-acetyltransferase"/>
</dbReference>
<sequence>MSRLEITTSTAAYNVNFCFPVCELESDRIKLVPFIPDLHVDLYFQGSAAHPELYDFTSFGPFSDVSDFDELIHNSIGSDTAVLYAIIDKTRTSTDSSSKLTSANFAGVIGYLNTSPVHLSTELGPVLTLPPFQRTHVTTNAIGLLLQYALDLPPHGLGLRRVQWQTNRLNIKSISAAQKMGFKLEAILRWDRVLPASKAIASNGGRVREGDPRPGTVGNDTAMLALCWDDWESERARVLQAMDRRS</sequence>
<gene>
    <name evidence="2" type="ORF">AZE42_06577</name>
</gene>